<comment type="subcellular location">
    <subcellularLocation>
        <location evidence="1">Mitochondrion inner membrane</location>
        <topology evidence="1">Single-pass membrane protein</topology>
    </subcellularLocation>
</comment>
<dbReference type="UniPathway" id="UPA00705"/>
<evidence type="ECO:0000256" key="1">
    <source>
        <dbReference type="ARBA" id="ARBA00004434"/>
    </source>
</evidence>
<dbReference type="STRING" id="41688.A0A2N3N4T0"/>
<evidence type="ECO:0000256" key="7">
    <source>
        <dbReference type="ARBA" id="ARBA00022989"/>
    </source>
</evidence>
<keyword evidence="5 13" id="KW-0812">Transmembrane</keyword>
<keyword evidence="10 12" id="KW-0472">Membrane</keyword>
<dbReference type="InParanoid" id="A0A2N3N4T0"/>
<dbReference type="GO" id="GO:0004129">
    <property type="term" value="F:cytochrome-c oxidase activity"/>
    <property type="evidence" value="ECO:0007669"/>
    <property type="project" value="TreeGrafter"/>
</dbReference>
<dbReference type="AlphaFoldDB" id="A0A2N3N4T0"/>
<evidence type="ECO:0000313" key="14">
    <source>
        <dbReference type="EMBL" id="PKS07436.1"/>
    </source>
</evidence>
<accession>A0A2N3N4T0</accession>
<comment type="pathway">
    <text evidence="2 12">Energy metabolism; oxidative phosphorylation.</text>
</comment>
<evidence type="ECO:0000256" key="3">
    <source>
        <dbReference type="ARBA" id="ARBA00008862"/>
    </source>
</evidence>
<dbReference type="PIRSF" id="PIRSF000283">
    <property type="entry name" value="COX9"/>
    <property type="match status" value="1"/>
</dbReference>
<dbReference type="CDD" id="cd22888">
    <property type="entry name" value="CcO_VIIa_fungal"/>
    <property type="match status" value="1"/>
</dbReference>
<evidence type="ECO:0000256" key="5">
    <source>
        <dbReference type="ARBA" id="ARBA00022692"/>
    </source>
</evidence>
<dbReference type="EMBL" id="NLAX01000701">
    <property type="protein sequence ID" value="PKS07436.1"/>
    <property type="molecule type" value="Genomic_DNA"/>
</dbReference>
<dbReference type="PANTHER" id="PTHR28264:SF1">
    <property type="entry name" value="CYTOCHROME C OXIDASE SUBUNIT 6C"/>
    <property type="match status" value="1"/>
</dbReference>
<dbReference type="PANTHER" id="PTHR28264">
    <property type="entry name" value="CYTOCHROME C OXIDASE SUBUNIT 7A"/>
    <property type="match status" value="1"/>
</dbReference>
<evidence type="ECO:0000256" key="8">
    <source>
        <dbReference type="ARBA" id="ARBA00023002"/>
    </source>
</evidence>
<dbReference type="GO" id="GO:0005743">
    <property type="term" value="C:mitochondrial inner membrane"/>
    <property type="evidence" value="ECO:0007669"/>
    <property type="project" value="UniProtKB-SubCell"/>
</dbReference>
<comment type="function">
    <text evidence="12">Component of the cytochrome c oxidase, the last enzyme in the mitochondrial electron transport chain which drives oxidative phosphorylation.</text>
</comment>
<dbReference type="InterPro" id="IPR014368">
    <property type="entry name" value="Cyt_c_oxidase_su7a_fun"/>
</dbReference>
<evidence type="ECO:0000256" key="2">
    <source>
        <dbReference type="ARBA" id="ARBA00004673"/>
    </source>
</evidence>
<dbReference type="Proteomes" id="UP000233524">
    <property type="component" value="Unassembled WGS sequence"/>
</dbReference>
<protein>
    <recommendedName>
        <fullName evidence="4 12">Cytochrome c oxidase subunit 9, mitochondrial</fullName>
    </recommendedName>
    <alternativeName>
        <fullName evidence="11 12">Cytochrome c oxidase polypeptide VIIA</fullName>
    </alternativeName>
</protein>
<keyword evidence="7 13" id="KW-1133">Transmembrane helix</keyword>
<evidence type="ECO:0000256" key="10">
    <source>
        <dbReference type="ARBA" id="ARBA00023136"/>
    </source>
</evidence>
<evidence type="ECO:0000256" key="13">
    <source>
        <dbReference type="SAM" id="Phobius"/>
    </source>
</evidence>
<evidence type="ECO:0000313" key="15">
    <source>
        <dbReference type="Proteomes" id="UP000233524"/>
    </source>
</evidence>
<evidence type="ECO:0000256" key="9">
    <source>
        <dbReference type="ARBA" id="ARBA00023128"/>
    </source>
</evidence>
<comment type="similarity">
    <text evidence="3 12">Belongs to the fungal cytochrome c oxidase subunit 7a family.</text>
</comment>
<organism evidence="14 15">
    <name type="scientific">Lomentospora prolificans</name>
    <dbReference type="NCBI Taxonomy" id="41688"/>
    <lineage>
        <taxon>Eukaryota</taxon>
        <taxon>Fungi</taxon>
        <taxon>Dikarya</taxon>
        <taxon>Ascomycota</taxon>
        <taxon>Pezizomycotina</taxon>
        <taxon>Sordariomycetes</taxon>
        <taxon>Hypocreomycetidae</taxon>
        <taxon>Microascales</taxon>
        <taxon>Microascaceae</taxon>
        <taxon>Lomentospora</taxon>
    </lineage>
</organism>
<dbReference type="GO" id="GO:0006123">
    <property type="term" value="P:mitochondrial electron transport, cytochrome c to oxygen"/>
    <property type="evidence" value="ECO:0007669"/>
    <property type="project" value="InterPro"/>
</dbReference>
<dbReference type="OrthoDB" id="2317211at2759"/>
<dbReference type="GO" id="GO:0016491">
    <property type="term" value="F:oxidoreductase activity"/>
    <property type="evidence" value="ECO:0007669"/>
    <property type="project" value="UniProtKB-KW"/>
</dbReference>
<gene>
    <name evidence="14" type="ORF">jhhlp_006040</name>
</gene>
<evidence type="ECO:0000256" key="4">
    <source>
        <dbReference type="ARBA" id="ARBA00016081"/>
    </source>
</evidence>
<proteinExistence type="inferred from homology"/>
<reference evidence="14 15" key="1">
    <citation type="journal article" date="2017" name="G3 (Bethesda)">
        <title>First Draft Genome Sequence of the Pathogenic Fungus Lomentospora prolificans (Formerly Scedosporium prolificans).</title>
        <authorList>
            <person name="Luo R."/>
            <person name="Zimin A."/>
            <person name="Workman R."/>
            <person name="Fan Y."/>
            <person name="Pertea G."/>
            <person name="Grossman N."/>
            <person name="Wear M.P."/>
            <person name="Jia B."/>
            <person name="Miller H."/>
            <person name="Casadevall A."/>
            <person name="Timp W."/>
            <person name="Zhang S.X."/>
            <person name="Salzberg S.L."/>
        </authorList>
    </citation>
    <scope>NUCLEOTIDE SEQUENCE [LARGE SCALE GENOMIC DNA]</scope>
    <source>
        <strain evidence="14 15">JHH-5317</strain>
    </source>
</reference>
<sequence>MAIKPITGMLRRSLIMDLTIALGIGGIMGTAFWHGYHMPRTTKRDNFYAKLEQERAAEKA</sequence>
<dbReference type="VEuPathDB" id="FungiDB:jhhlp_006040"/>
<feature type="transmembrane region" description="Helical" evidence="13">
    <location>
        <begin position="14"/>
        <end position="36"/>
    </location>
</feature>
<dbReference type="FunCoup" id="A0A2N3N4T0">
    <property type="interactions" value="73"/>
</dbReference>
<keyword evidence="8 12" id="KW-0560">Oxidoreductase</keyword>
<evidence type="ECO:0000256" key="12">
    <source>
        <dbReference type="PIRNR" id="PIRNR000283"/>
    </source>
</evidence>
<comment type="caution">
    <text evidence="14">The sequence shown here is derived from an EMBL/GenBank/DDBJ whole genome shotgun (WGS) entry which is preliminary data.</text>
</comment>
<name>A0A2N3N4T0_9PEZI</name>
<keyword evidence="9 12" id="KW-0496">Mitochondrion</keyword>
<evidence type="ECO:0000256" key="6">
    <source>
        <dbReference type="ARBA" id="ARBA00022792"/>
    </source>
</evidence>
<evidence type="ECO:0000256" key="11">
    <source>
        <dbReference type="ARBA" id="ARBA00031091"/>
    </source>
</evidence>
<keyword evidence="6 12" id="KW-0999">Mitochondrion inner membrane</keyword>
<keyword evidence="15" id="KW-1185">Reference proteome</keyword>